<sequence length="72" mass="7967">MISGLTYLVVYIIVVGLILWLLSYLVDVLPLQERFRRVAKVAILVIGVLIIILLLLNFVGVLDGGPPRLGRP</sequence>
<keyword evidence="1" id="KW-1133">Transmembrane helix</keyword>
<keyword evidence="1" id="KW-0812">Transmembrane</keyword>
<keyword evidence="1" id="KW-0472">Membrane</keyword>
<name>A0A5D3KUA6_9BRAD</name>
<gene>
    <name evidence="2" type="ORF">FXB40_11125</name>
</gene>
<dbReference type="Proteomes" id="UP000324758">
    <property type="component" value="Unassembled WGS sequence"/>
</dbReference>
<dbReference type="RefSeq" id="WP_148772260.1">
    <property type="nucleotide sequence ID" value="NZ_VSSS01000018.1"/>
</dbReference>
<dbReference type="EMBL" id="VSSS01000018">
    <property type="protein sequence ID" value="TYL96597.1"/>
    <property type="molecule type" value="Genomic_DNA"/>
</dbReference>
<evidence type="ECO:0000313" key="3">
    <source>
        <dbReference type="Proteomes" id="UP000324758"/>
    </source>
</evidence>
<evidence type="ECO:0000256" key="1">
    <source>
        <dbReference type="SAM" id="Phobius"/>
    </source>
</evidence>
<evidence type="ECO:0000313" key="2">
    <source>
        <dbReference type="EMBL" id="TYL96597.1"/>
    </source>
</evidence>
<feature type="transmembrane region" description="Helical" evidence="1">
    <location>
        <begin position="6"/>
        <end position="26"/>
    </location>
</feature>
<proteinExistence type="predicted"/>
<accession>A0A5D3KUA6</accession>
<comment type="caution">
    <text evidence="2">The sequence shown here is derived from an EMBL/GenBank/DDBJ whole genome shotgun (WGS) entry which is preliminary data.</text>
</comment>
<feature type="transmembrane region" description="Helical" evidence="1">
    <location>
        <begin position="38"/>
        <end position="62"/>
    </location>
</feature>
<keyword evidence="3" id="KW-1185">Reference proteome</keyword>
<protein>
    <submittedName>
        <fullName evidence="2">Uncharacterized protein</fullName>
    </submittedName>
</protein>
<dbReference type="AlphaFoldDB" id="A0A5D3KUA6"/>
<reference evidence="2 3" key="1">
    <citation type="submission" date="2019-08" db="EMBL/GenBank/DDBJ databases">
        <title>Bradyrhizobium hipponensis sp. nov., a rhizobium isolated from a Lupinus angustifolius root nodule in Tunisia.</title>
        <authorList>
            <person name="Off K."/>
            <person name="Rejili M."/>
            <person name="Mars M."/>
            <person name="Brachmann A."/>
            <person name="Marin M."/>
        </authorList>
    </citation>
    <scope>NUCLEOTIDE SEQUENCE [LARGE SCALE GENOMIC DNA]</scope>
    <source>
        <strain evidence="2 3">CTAW71</strain>
    </source>
</reference>
<organism evidence="2 3">
    <name type="scientific">Bradyrhizobium rifense</name>
    <dbReference type="NCBI Taxonomy" id="515499"/>
    <lineage>
        <taxon>Bacteria</taxon>
        <taxon>Pseudomonadati</taxon>
        <taxon>Pseudomonadota</taxon>
        <taxon>Alphaproteobacteria</taxon>
        <taxon>Hyphomicrobiales</taxon>
        <taxon>Nitrobacteraceae</taxon>
        <taxon>Bradyrhizobium</taxon>
    </lineage>
</organism>